<reference evidence="1" key="1">
    <citation type="submission" date="2021-01" db="EMBL/GenBank/DDBJ databases">
        <authorList>
            <person name="Corre E."/>
            <person name="Pelletier E."/>
            <person name="Niang G."/>
            <person name="Scheremetjew M."/>
            <person name="Finn R."/>
            <person name="Kale V."/>
            <person name="Holt S."/>
            <person name="Cochrane G."/>
            <person name="Meng A."/>
            <person name="Brown T."/>
            <person name="Cohen L."/>
        </authorList>
    </citation>
    <scope>NUCLEOTIDE SEQUENCE</scope>
    <source>
        <strain evidence="1">CCMP3278</strain>
    </source>
</reference>
<dbReference type="Gene3D" id="3.40.50.720">
    <property type="entry name" value="NAD(P)-binding Rossmann-like Domain"/>
    <property type="match status" value="1"/>
</dbReference>
<dbReference type="EMBL" id="HBFP01002957">
    <property type="protein sequence ID" value="CAD8817722.1"/>
    <property type="molecule type" value="Transcribed_RNA"/>
</dbReference>
<dbReference type="PANTHER" id="PTHR43796:SF2">
    <property type="entry name" value="CARBOXYNORSPERMIDINE SYNTHASE"/>
    <property type="match status" value="1"/>
</dbReference>
<accession>A0A7S0ZCN7</accession>
<dbReference type="PANTHER" id="PTHR43796">
    <property type="entry name" value="CARBOXYNORSPERMIDINE SYNTHASE"/>
    <property type="match status" value="1"/>
</dbReference>
<gene>
    <name evidence="1" type="ORF">TOLI1172_LOCUS2111</name>
</gene>
<dbReference type="SUPFAM" id="SSF51735">
    <property type="entry name" value="NAD(P)-binding Rossmann-fold domains"/>
    <property type="match status" value="1"/>
</dbReference>
<protein>
    <recommendedName>
        <fullName evidence="2">Saccharopine dehydrogenase NADP binding domain-containing protein</fullName>
    </recommendedName>
</protein>
<evidence type="ECO:0008006" key="2">
    <source>
        <dbReference type="Google" id="ProtNLM"/>
    </source>
</evidence>
<organism evidence="1">
    <name type="scientific">Timspurckia oligopyrenoides</name>
    <dbReference type="NCBI Taxonomy" id="708627"/>
    <lineage>
        <taxon>Eukaryota</taxon>
        <taxon>Rhodophyta</taxon>
        <taxon>Bangiophyceae</taxon>
        <taxon>Porphyridiales</taxon>
        <taxon>Porphyridiaceae</taxon>
        <taxon>Timspurckia</taxon>
    </lineage>
</organism>
<dbReference type="InterPro" id="IPR036291">
    <property type="entry name" value="NAD(P)-bd_dom_sf"/>
</dbReference>
<sequence length="498" mass="55815">MDSAFLVSHSCLTSTFTQNTHVSFHNCSFTCTPQCYTLKRRSNLRLSASSLPLNLNNHENLTKNQDSFKVVVIGGTGRVGYSTAIHLESLYNKKRNSTERINKQLEIILVGRNQDIGQKHAMHLHNGSFQCVDYTNRNEFMKVLTGIDLVIHTAGPFQNRDVPCEVLLASIEAGCKGYIDVCDDVKHMKAAKDCHELAKNQGIECVICTGIYPGVSNLMAVDVIESVKQMNLELDTNFCQGQLEFSYFTAGTGGAGATILESTMLLLGEPALVYESDKVEYKQAASQLKTVEFNGVDEQSGEPFEQDVYVLNLPEVYSLYEYYKKENVLSNVIARFATAPEYWNWLIRLTPKIIPRKILQNQKIAKQMSKVSLPFVRYIDSLCGSRTCIRVDYKVVQKSNPDNVIVHVTRIYQHQDLQSCVGIATAAFAYEMLKIEDSGSDSIGAGVWLPEEAFGRKSNRRNALLENAIIDADQWKLIVSKDPQHNSDVTHIADQSRD</sequence>
<dbReference type="AlphaFoldDB" id="A0A7S0ZCN7"/>
<name>A0A7S0ZCN7_9RHOD</name>
<evidence type="ECO:0000313" key="1">
    <source>
        <dbReference type="EMBL" id="CAD8817722.1"/>
    </source>
</evidence>
<proteinExistence type="predicted"/>